<dbReference type="SUPFAM" id="SSF51445">
    <property type="entry name" value="(Trans)glycosidases"/>
    <property type="match status" value="1"/>
</dbReference>
<dbReference type="RefSeq" id="WP_272182393.1">
    <property type="nucleotide sequence ID" value="NZ_JAQOMS010000002.1"/>
</dbReference>
<evidence type="ECO:0000313" key="2">
    <source>
        <dbReference type="EMBL" id="MDC2891396.1"/>
    </source>
</evidence>
<keyword evidence="3" id="KW-1185">Reference proteome</keyword>
<sequence length="78" mass="8963">MGLDDVDTDNPEVVKGMIEIFNNLIKEFKPDGFRIDTVKHVNIEFWQQFTPAITEFAQSIGIPQFLCLVKFSLVIPTY</sequence>
<dbReference type="Proteomes" id="UP001528411">
    <property type="component" value="Unassembled WGS sequence"/>
</dbReference>
<protein>
    <submittedName>
        <fullName evidence="2">Alpha-amylase family glycosyl hydrolase</fullName>
    </submittedName>
</protein>
<dbReference type="InterPro" id="IPR017853">
    <property type="entry name" value="GH"/>
</dbReference>
<gene>
    <name evidence="2" type="ORF">PN838_24995</name>
</gene>
<proteinExistence type="predicted"/>
<dbReference type="GO" id="GO:0016787">
    <property type="term" value="F:hydrolase activity"/>
    <property type="evidence" value="ECO:0007669"/>
    <property type="project" value="UniProtKB-KW"/>
</dbReference>
<dbReference type="Pfam" id="PF00128">
    <property type="entry name" value="Alpha-amylase"/>
    <property type="match status" value="1"/>
</dbReference>
<evidence type="ECO:0000259" key="1">
    <source>
        <dbReference type="Pfam" id="PF00128"/>
    </source>
</evidence>
<dbReference type="InterPro" id="IPR006047">
    <property type="entry name" value="GH13_cat_dom"/>
</dbReference>
<comment type="caution">
    <text evidence="2">The sequence shown here is derived from an EMBL/GenBank/DDBJ whole genome shotgun (WGS) entry which is preliminary data.</text>
</comment>
<evidence type="ECO:0000313" key="3">
    <source>
        <dbReference type="Proteomes" id="UP001528411"/>
    </source>
</evidence>
<organism evidence="2 3">
    <name type="scientific">Psychrosphaera algicola</name>
    <dbReference type="NCBI Taxonomy" id="3023714"/>
    <lineage>
        <taxon>Bacteria</taxon>
        <taxon>Pseudomonadati</taxon>
        <taxon>Pseudomonadota</taxon>
        <taxon>Gammaproteobacteria</taxon>
        <taxon>Alteromonadales</taxon>
        <taxon>Pseudoalteromonadaceae</taxon>
        <taxon>Psychrosphaera</taxon>
    </lineage>
</organism>
<dbReference type="EMBL" id="JAQOMS010000002">
    <property type="protein sequence ID" value="MDC2891396.1"/>
    <property type="molecule type" value="Genomic_DNA"/>
</dbReference>
<dbReference type="Gene3D" id="3.20.20.80">
    <property type="entry name" value="Glycosidases"/>
    <property type="match status" value="1"/>
</dbReference>
<reference evidence="2 3" key="1">
    <citation type="submission" date="2023-01" db="EMBL/GenBank/DDBJ databases">
        <title>Psychrosphaera sp. nov., isolated from marine algae.</title>
        <authorList>
            <person name="Bayburt H."/>
            <person name="Choi B.J."/>
            <person name="Kim J.M."/>
            <person name="Choi D.G."/>
            <person name="Jeon C.O."/>
        </authorList>
    </citation>
    <scope>NUCLEOTIDE SEQUENCE [LARGE SCALE GENOMIC DNA]</scope>
    <source>
        <strain evidence="2 3">G1-22</strain>
    </source>
</reference>
<keyword evidence="2" id="KW-0378">Hydrolase</keyword>
<feature type="domain" description="Glycosyl hydrolase family 13 catalytic" evidence="1">
    <location>
        <begin position="3"/>
        <end position="42"/>
    </location>
</feature>
<name>A0ABT5FJP0_9GAMM</name>
<accession>A0ABT5FJP0</accession>